<evidence type="ECO:0000313" key="1">
    <source>
        <dbReference type="EMBL" id="RKH42708.1"/>
    </source>
</evidence>
<dbReference type="OrthoDB" id="5380727at2"/>
<dbReference type="RefSeq" id="WP_120625952.1">
    <property type="nucleotide sequence ID" value="NZ_RAWG01000081.1"/>
</dbReference>
<dbReference type="AlphaFoldDB" id="A0A3A8NEN9"/>
<comment type="caution">
    <text evidence="1">The sequence shown here is derived from an EMBL/GenBank/DDBJ whole genome shotgun (WGS) entry which is preliminary data.</text>
</comment>
<sequence length="231" mass="25237">MRLDEQGREVSFEELSERYRGHELWAWFLETRTLVDTEVRPRLIEGGLDTSEDVETGDGPWALIVEGDLVTTGDVLLSTGDYASSTLLVTGHLRARSLKYATSARVVVDRDLTASGVIVGTWGTDGAVLGVGGTLTARAVLLDSHTPLWANAGGPRSVPEAFRTLIVGGRGWQEFTPDLECDDIERHEQTYVPEVLRAGVLDHARALAHARHGGSPFLPEVERALREKKGL</sequence>
<proteinExistence type="predicted"/>
<keyword evidence="2" id="KW-1185">Reference proteome</keyword>
<name>A0A3A8NEN9_9BACT</name>
<gene>
    <name evidence="1" type="ORF">D7X12_14970</name>
</gene>
<dbReference type="EMBL" id="RAWG01000081">
    <property type="protein sequence ID" value="RKH42708.1"/>
    <property type="molecule type" value="Genomic_DNA"/>
</dbReference>
<protein>
    <submittedName>
        <fullName evidence="1">Uncharacterized protein</fullName>
    </submittedName>
</protein>
<reference evidence="2" key="1">
    <citation type="submission" date="2018-09" db="EMBL/GenBank/DDBJ databases">
        <authorList>
            <person name="Livingstone P.G."/>
            <person name="Whitworth D.E."/>
        </authorList>
    </citation>
    <scope>NUCLEOTIDE SEQUENCE [LARGE SCALE GENOMIC DNA]</scope>
    <source>
        <strain evidence="2">CA040B</strain>
    </source>
</reference>
<dbReference type="Proteomes" id="UP000273405">
    <property type="component" value="Unassembled WGS sequence"/>
</dbReference>
<organism evidence="1 2">
    <name type="scientific">Corallococcus sicarius</name>
    <dbReference type="NCBI Taxonomy" id="2316726"/>
    <lineage>
        <taxon>Bacteria</taxon>
        <taxon>Pseudomonadati</taxon>
        <taxon>Myxococcota</taxon>
        <taxon>Myxococcia</taxon>
        <taxon>Myxococcales</taxon>
        <taxon>Cystobacterineae</taxon>
        <taxon>Myxococcaceae</taxon>
        <taxon>Corallococcus</taxon>
    </lineage>
</organism>
<evidence type="ECO:0000313" key="2">
    <source>
        <dbReference type="Proteomes" id="UP000273405"/>
    </source>
</evidence>
<accession>A0A3A8NEN9</accession>